<evidence type="ECO:0000313" key="2">
    <source>
        <dbReference type="EMBL" id="QZP38940.1"/>
    </source>
</evidence>
<dbReference type="Proteomes" id="UP000826254">
    <property type="component" value="Chromosome"/>
</dbReference>
<feature type="transmembrane region" description="Helical" evidence="1">
    <location>
        <begin position="118"/>
        <end position="140"/>
    </location>
</feature>
<reference evidence="2 3" key="1">
    <citation type="journal article" date="2021" name="Int. J. Syst. Evol. Microbiol.">
        <title>Halobaculum halophilum sp. nov. and Halobaculum salinum sp. nov., isolated from salt lake and saline soil.</title>
        <authorList>
            <person name="Cui H.L."/>
            <person name="Shi X.W."/>
            <person name="Yin X.M."/>
            <person name="Yang X.Y."/>
            <person name="Hou J."/>
            <person name="Zhu L."/>
        </authorList>
    </citation>
    <scope>NUCLEOTIDE SEQUENCE [LARGE SCALE GENOMIC DNA]</scope>
    <source>
        <strain evidence="2 3">NBRC 109044</strain>
    </source>
</reference>
<evidence type="ECO:0000313" key="3">
    <source>
        <dbReference type="Proteomes" id="UP000826254"/>
    </source>
</evidence>
<dbReference type="KEGG" id="hmp:K6T50_07335"/>
<evidence type="ECO:0000256" key="1">
    <source>
        <dbReference type="SAM" id="Phobius"/>
    </source>
</evidence>
<keyword evidence="1" id="KW-1133">Transmembrane helix</keyword>
<keyword evidence="3" id="KW-1185">Reference proteome</keyword>
<organism evidence="2 3">
    <name type="scientific">Halobaculum magnesiiphilum</name>
    <dbReference type="NCBI Taxonomy" id="1017351"/>
    <lineage>
        <taxon>Archaea</taxon>
        <taxon>Methanobacteriati</taxon>
        <taxon>Methanobacteriota</taxon>
        <taxon>Stenosarchaea group</taxon>
        <taxon>Halobacteria</taxon>
        <taxon>Halobacteriales</taxon>
        <taxon>Haloferacaceae</taxon>
        <taxon>Halobaculum</taxon>
    </lineage>
</organism>
<accession>A0A8T8WGH6</accession>
<name>A0A8T8WGH6_9EURY</name>
<keyword evidence="1" id="KW-0472">Membrane</keyword>
<sequence>MPSATHDAGSLGRQIAFALAAAIVAAVAGTAQGLVPTLIDLSTETVWLISAAGALSSLVAALVAGAAGYAAGLGDAQAGTVLRTVIVFAGAAVLAYAAAAVVFGLLTPNGGVSPPLAAAAGVAGRTVPFVAGGVAGAALSRARNATDGSRDASYSAARANSEV</sequence>
<gene>
    <name evidence="2" type="ORF">K6T50_07335</name>
</gene>
<dbReference type="RefSeq" id="WP_222608738.1">
    <property type="nucleotide sequence ID" value="NZ_CP081958.1"/>
</dbReference>
<feature type="transmembrane region" description="Helical" evidence="1">
    <location>
        <begin position="47"/>
        <end position="73"/>
    </location>
</feature>
<proteinExistence type="predicted"/>
<dbReference type="AlphaFoldDB" id="A0A8T8WGH6"/>
<dbReference type="EMBL" id="CP081958">
    <property type="protein sequence ID" value="QZP38940.1"/>
    <property type="molecule type" value="Genomic_DNA"/>
</dbReference>
<feature type="transmembrane region" description="Helical" evidence="1">
    <location>
        <begin position="85"/>
        <end position="106"/>
    </location>
</feature>
<dbReference type="GeneID" id="67177943"/>
<protein>
    <submittedName>
        <fullName evidence="2">Uncharacterized protein</fullName>
    </submittedName>
</protein>
<keyword evidence="1" id="KW-0812">Transmembrane</keyword>
<feature type="transmembrane region" description="Helical" evidence="1">
    <location>
        <begin position="15"/>
        <end position="35"/>
    </location>
</feature>